<reference evidence="1 2" key="2">
    <citation type="journal article" date="2017" name="Front. Microbiol.">
        <title>Genomics Reveals a Unique Clone of Burkholderia cenocepacia Harboring an Actively Excising Novel Genomic Island.</title>
        <authorList>
            <person name="Patil P.P."/>
            <person name="Mali S."/>
            <person name="Midha S."/>
            <person name="Gautam V."/>
            <person name="Dash L."/>
            <person name="Kumar S."/>
            <person name="Shastri J."/>
            <person name="Singhal L."/>
            <person name="Patil P.B."/>
        </authorList>
    </citation>
    <scope>NUCLEOTIDE SEQUENCE [LARGE SCALE GENOMIC DNA]</scope>
    <source>
        <strain evidence="1 2">BC-19</strain>
    </source>
</reference>
<organism evidence="1 2">
    <name type="scientific">Burkholderia cenocepacia</name>
    <dbReference type="NCBI Taxonomy" id="95486"/>
    <lineage>
        <taxon>Bacteria</taxon>
        <taxon>Pseudomonadati</taxon>
        <taxon>Pseudomonadota</taxon>
        <taxon>Betaproteobacteria</taxon>
        <taxon>Burkholderiales</taxon>
        <taxon>Burkholderiaceae</taxon>
        <taxon>Burkholderia</taxon>
        <taxon>Burkholderia cepacia complex</taxon>
    </lineage>
</organism>
<proteinExistence type="predicted"/>
<evidence type="ECO:0000313" key="2">
    <source>
        <dbReference type="Proteomes" id="UP000191686"/>
    </source>
</evidence>
<feature type="non-terminal residue" evidence="1">
    <location>
        <position position="90"/>
    </location>
</feature>
<name>A0ABD4UT94_9BURK</name>
<dbReference type="Proteomes" id="UP000191686">
    <property type="component" value="Unassembled WGS sequence"/>
</dbReference>
<dbReference type="AlphaFoldDB" id="A0ABD4UT94"/>
<comment type="caution">
    <text evidence="1">The sequence shown here is derived from an EMBL/GenBank/DDBJ whole genome shotgun (WGS) entry which is preliminary data.</text>
</comment>
<evidence type="ECO:0000313" key="1">
    <source>
        <dbReference type="EMBL" id="MCW3717598.1"/>
    </source>
</evidence>
<gene>
    <name evidence="1" type="ORF">UE95_040755</name>
</gene>
<reference evidence="1 2" key="1">
    <citation type="journal article" date="2017" name="Front. Microbiol.">
        <title>Genomics reveals a unique clone of Burkholderia cenocepacia harbouring an actively excising novel genomic island.</title>
        <authorList>
            <person name="Patil P."/>
            <person name="Mali S."/>
            <person name="Midha S."/>
            <person name="Gautam V."/>
            <person name="Dash L."/>
            <person name="Kumar S."/>
            <person name="Shastri J."/>
            <person name="Singhal L."/>
            <person name="Patil P.B."/>
        </authorList>
    </citation>
    <scope>NUCLEOTIDE SEQUENCE [LARGE SCALE GENOMIC DNA]</scope>
    <source>
        <strain evidence="1 2">BC-19</strain>
    </source>
</reference>
<sequence>MASDSGDNSFGGRISISIGGTRYAPSDADITIDPTNISVDAKANQDGSACYMAKPKLFAAEIKFRDNSGISWNDQLRALSIDATISEDDN</sequence>
<accession>A0ABD4UT94</accession>
<protein>
    <submittedName>
        <fullName evidence="1">Uncharacterized protein</fullName>
    </submittedName>
</protein>
<dbReference type="EMBL" id="JYMX02000166">
    <property type="protein sequence ID" value="MCW3717598.1"/>
    <property type="molecule type" value="Genomic_DNA"/>
</dbReference>
<dbReference type="RefSeq" id="WP_264836487.1">
    <property type="nucleotide sequence ID" value="NZ_JYMX02000166.1"/>
</dbReference>